<dbReference type="SMART" id="SM00980">
    <property type="entry name" value="THAP"/>
    <property type="match status" value="1"/>
</dbReference>
<accession>A0A5E4LZV6</accession>
<evidence type="ECO:0000259" key="9">
    <source>
        <dbReference type="PROSITE" id="PS50950"/>
    </source>
</evidence>
<dbReference type="PANTHER" id="PTHR12461">
    <property type="entry name" value="HYPOXIA-INDUCIBLE FACTOR 1 ALPHA INHIBITOR-RELATED"/>
    <property type="match status" value="1"/>
</dbReference>
<keyword evidence="4 8" id="KW-0863">Zinc-finger</keyword>
<dbReference type="InterPro" id="IPR003347">
    <property type="entry name" value="JmjC_dom"/>
</dbReference>
<name>A0A5E4LZV6_9HEMI</name>
<sequence length="516" mass="59158">MSCLKSIRYPQKFKMSISNKKKCFLCSKIISKSSSTALHDFPLDIETRSLWLKACAISDKEYSPSVLICSKHFEKDSFQSFSMRILKSNAIPTKFTKIAKNICQLQTNDEKCIANIQCEKGNCNQSHYTSINNEAVNGNIKQFIESSRVPVIFKNMLDNWEPFKWDLEKWNSIFENQLLDCRKGKITCTKEPLWENKCSNESHLFSEILKMSKNIENNGDWLYFDYKYIGENVDEKIFQSITWEKLGYENLGAKDSTLWIGSTGAHTPCHQDLYGVNLVAQVCGIKRWILMPPEMGKYLKPSRVPYEESSCYSRINFSCPDNLIDIDEACKCVSIILSPGDVLFVPHKWWHYVENLTTAISINTWIQTPKYDNVARLSESVVRLMVSSICSGVSEKTQLQLLNPNETFSTSMAAESIKFIDQSIKMIETEKETTDSMKLSSTSLLKCQFKMCQPEQSLCKVQFDTKHHRNNHTSSLLESNDTNIEDSHKLLLDALCNENVINQIVCNLINKDQPVP</sequence>
<keyword evidence="12" id="KW-1185">Reference proteome</keyword>
<evidence type="ECO:0000256" key="8">
    <source>
        <dbReference type="PROSITE-ProRule" id="PRU00309"/>
    </source>
</evidence>
<dbReference type="AlphaFoldDB" id="A0A5E4LZV6"/>
<dbReference type="InterPro" id="IPR041667">
    <property type="entry name" value="Cupin_8"/>
</dbReference>
<proteinExistence type="predicted"/>
<dbReference type="OrthoDB" id="438164at2759"/>
<keyword evidence="6 8" id="KW-0238">DNA-binding</keyword>
<dbReference type="Pfam" id="PF13621">
    <property type="entry name" value="Cupin_8"/>
    <property type="match status" value="1"/>
</dbReference>
<dbReference type="GO" id="GO:0005737">
    <property type="term" value="C:cytoplasm"/>
    <property type="evidence" value="ECO:0007669"/>
    <property type="project" value="UniProtKB-SubCell"/>
</dbReference>
<dbReference type="InterPro" id="IPR006612">
    <property type="entry name" value="THAP_Znf"/>
</dbReference>
<dbReference type="SUPFAM" id="SSF57716">
    <property type="entry name" value="Glucocorticoid receptor-like (DNA-binding domain)"/>
    <property type="match status" value="1"/>
</dbReference>
<dbReference type="SMART" id="SM00558">
    <property type="entry name" value="JmjC"/>
    <property type="match status" value="1"/>
</dbReference>
<dbReference type="Gene3D" id="6.20.210.20">
    <property type="entry name" value="THAP domain"/>
    <property type="match status" value="1"/>
</dbReference>
<evidence type="ECO:0000313" key="11">
    <source>
        <dbReference type="EMBL" id="VVC24788.1"/>
    </source>
</evidence>
<keyword evidence="5" id="KW-0862">Zinc</keyword>
<dbReference type="InterPro" id="IPR038441">
    <property type="entry name" value="THAP_Znf_sf"/>
</dbReference>
<dbReference type="Pfam" id="PF05485">
    <property type="entry name" value="THAP"/>
    <property type="match status" value="1"/>
</dbReference>
<comment type="function">
    <text evidence="7">May play a role in cellular stress response.</text>
</comment>
<feature type="domain" description="THAP-type" evidence="9">
    <location>
        <begin position="15"/>
        <end position="95"/>
    </location>
</feature>
<evidence type="ECO:0000256" key="7">
    <source>
        <dbReference type="ARBA" id="ARBA00037342"/>
    </source>
</evidence>
<evidence type="ECO:0000256" key="2">
    <source>
        <dbReference type="ARBA" id="ARBA00022490"/>
    </source>
</evidence>
<evidence type="ECO:0000256" key="4">
    <source>
        <dbReference type="ARBA" id="ARBA00022771"/>
    </source>
</evidence>
<dbReference type="GO" id="GO:0003677">
    <property type="term" value="F:DNA binding"/>
    <property type="evidence" value="ECO:0007669"/>
    <property type="project" value="UniProtKB-UniRule"/>
</dbReference>
<dbReference type="PROSITE" id="PS51184">
    <property type="entry name" value="JMJC"/>
    <property type="match status" value="1"/>
</dbReference>
<comment type="subcellular location">
    <subcellularLocation>
        <location evidence="1">Cytoplasm</location>
    </subcellularLocation>
</comment>
<dbReference type="Gene3D" id="2.60.120.10">
    <property type="entry name" value="Jelly Rolls"/>
    <property type="match status" value="1"/>
</dbReference>
<dbReference type="SUPFAM" id="SSF51197">
    <property type="entry name" value="Clavaminate synthase-like"/>
    <property type="match status" value="1"/>
</dbReference>
<evidence type="ECO:0000256" key="1">
    <source>
        <dbReference type="ARBA" id="ARBA00004496"/>
    </source>
</evidence>
<dbReference type="SMART" id="SM00692">
    <property type="entry name" value="DM3"/>
    <property type="match status" value="1"/>
</dbReference>
<gene>
    <name evidence="11" type="ORF">CINCED_3A000347</name>
</gene>
<evidence type="ECO:0000256" key="3">
    <source>
        <dbReference type="ARBA" id="ARBA00022723"/>
    </source>
</evidence>
<dbReference type="GO" id="GO:0008270">
    <property type="term" value="F:zinc ion binding"/>
    <property type="evidence" value="ECO:0007669"/>
    <property type="project" value="UniProtKB-KW"/>
</dbReference>
<reference evidence="11 12" key="1">
    <citation type="submission" date="2019-08" db="EMBL/GenBank/DDBJ databases">
        <authorList>
            <person name="Alioto T."/>
            <person name="Alioto T."/>
            <person name="Gomez Garrido J."/>
        </authorList>
    </citation>
    <scope>NUCLEOTIDE SEQUENCE [LARGE SCALE GENOMIC DNA]</scope>
</reference>
<organism evidence="11 12">
    <name type="scientific">Cinara cedri</name>
    <dbReference type="NCBI Taxonomy" id="506608"/>
    <lineage>
        <taxon>Eukaryota</taxon>
        <taxon>Metazoa</taxon>
        <taxon>Ecdysozoa</taxon>
        <taxon>Arthropoda</taxon>
        <taxon>Hexapoda</taxon>
        <taxon>Insecta</taxon>
        <taxon>Pterygota</taxon>
        <taxon>Neoptera</taxon>
        <taxon>Paraneoptera</taxon>
        <taxon>Hemiptera</taxon>
        <taxon>Sternorrhyncha</taxon>
        <taxon>Aphidomorpha</taxon>
        <taxon>Aphidoidea</taxon>
        <taxon>Aphididae</taxon>
        <taxon>Lachninae</taxon>
        <taxon>Cinara</taxon>
    </lineage>
</organism>
<dbReference type="EMBL" id="CABPRJ010000006">
    <property type="protein sequence ID" value="VVC24788.1"/>
    <property type="molecule type" value="Genomic_DNA"/>
</dbReference>
<evidence type="ECO:0000259" key="10">
    <source>
        <dbReference type="PROSITE" id="PS51184"/>
    </source>
</evidence>
<dbReference type="Proteomes" id="UP000325440">
    <property type="component" value="Unassembled WGS sequence"/>
</dbReference>
<evidence type="ECO:0000313" key="12">
    <source>
        <dbReference type="Proteomes" id="UP000325440"/>
    </source>
</evidence>
<dbReference type="PANTHER" id="PTHR12461:SF43">
    <property type="entry name" value="HSPB1-ASSOCIATED PROTEIN 1"/>
    <property type="match status" value="1"/>
</dbReference>
<keyword evidence="3" id="KW-0479">Metal-binding</keyword>
<evidence type="ECO:0000256" key="5">
    <source>
        <dbReference type="ARBA" id="ARBA00022833"/>
    </source>
</evidence>
<keyword evidence="2" id="KW-0963">Cytoplasm</keyword>
<feature type="domain" description="JmjC" evidence="10">
    <location>
        <begin position="218"/>
        <end position="381"/>
    </location>
</feature>
<evidence type="ECO:0000256" key="6">
    <source>
        <dbReference type="ARBA" id="ARBA00023125"/>
    </source>
</evidence>
<dbReference type="PROSITE" id="PS50950">
    <property type="entry name" value="ZF_THAP"/>
    <property type="match status" value="1"/>
</dbReference>
<dbReference type="InterPro" id="IPR014710">
    <property type="entry name" value="RmlC-like_jellyroll"/>
</dbReference>
<protein>
    <submittedName>
        <fullName evidence="11">JmjC domain,Zinc finger, C2CH-type</fullName>
    </submittedName>
</protein>